<feature type="domain" description="Oxidoreductase-like" evidence="1">
    <location>
        <begin position="92"/>
        <end position="132"/>
    </location>
</feature>
<dbReference type="OrthoDB" id="10064411at2759"/>
<dbReference type="AlphaFoldDB" id="A0A8H7U9X5"/>
<gene>
    <name evidence="2" type="ORF">INT43_005232</name>
</gene>
<evidence type="ECO:0000313" key="2">
    <source>
        <dbReference type="EMBL" id="KAG2173812.1"/>
    </source>
</evidence>
<dbReference type="Proteomes" id="UP000654370">
    <property type="component" value="Unassembled WGS sequence"/>
</dbReference>
<comment type="caution">
    <text evidence="2">The sequence shown here is derived from an EMBL/GenBank/DDBJ whole genome shotgun (WGS) entry which is preliminary data.</text>
</comment>
<evidence type="ECO:0000313" key="3">
    <source>
        <dbReference type="Proteomes" id="UP000654370"/>
    </source>
</evidence>
<dbReference type="GO" id="GO:0005739">
    <property type="term" value="C:mitochondrion"/>
    <property type="evidence" value="ECO:0007669"/>
    <property type="project" value="TreeGrafter"/>
</dbReference>
<dbReference type="InterPro" id="IPR039251">
    <property type="entry name" value="OXLD1"/>
</dbReference>
<sequence>MFISRLPRSSTRHVRQYHNQRSPNYAGWWSSMLNQPIRTPEDPKNSTELIPTNIEQRVKIAVPFGEEPETFPEVSEMELEPVSFVEVNGERIAIPERPKTPDNCCMSGCVHCVWDIYQEDMEYYREKKKALRKKMIAANEIIPPELQPKFNAGGDATDDLDPGMKAFLEMEKKLQGR</sequence>
<reference evidence="2" key="1">
    <citation type="submission" date="2020-12" db="EMBL/GenBank/DDBJ databases">
        <title>Metabolic potential, ecology and presence of endohyphal bacteria is reflected in genomic diversity of Mucoromycotina.</title>
        <authorList>
            <person name="Muszewska A."/>
            <person name="Okrasinska A."/>
            <person name="Steczkiewicz K."/>
            <person name="Drgas O."/>
            <person name="Orlowska M."/>
            <person name="Perlinska-Lenart U."/>
            <person name="Aleksandrzak-Piekarczyk T."/>
            <person name="Szatraj K."/>
            <person name="Zielenkiewicz U."/>
            <person name="Pilsyk S."/>
            <person name="Malc E."/>
            <person name="Mieczkowski P."/>
            <person name="Kruszewska J.S."/>
            <person name="Biernat P."/>
            <person name="Pawlowska J."/>
        </authorList>
    </citation>
    <scope>NUCLEOTIDE SEQUENCE</scope>
    <source>
        <strain evidence="2">WA0000067209</strain>
    </source>
</reference>
<proteinExistence type="predicted"/>
<dbReference type="PANTHER" id="PTHR21193:SF3">
    <property type="entry name" value="OXIDOREDUCTASE-LIKE DOMAIN-CONTAINING PROTEIN 1"/>
    <property type="match status" value="1"/>
</dbReference>
<name>A0A8H7U9X5_MORIS</name>
<dbReference type="InterPro" id="IPR019180">
    <property type="entry name" value="Oxidoreductase-like_N"/>
</dbReference>
<protein>
    <recommendedName>
        <fullName evidence="1">Oxidoreductase-like domain-containing protein</fullName>
    </recommendedName>
</protein>
<keyword evidence="3" id="KW-1185">Reference proteome</keyword>
<dbReference type="PANTHER" id="PTHR21193">
    <property type="entry name" value="OXIDOREDUCTASE-LIKE DOMAIN-CONTAINING PROTEIN 1"/>
    <property type="match status" value="1"/>
</dbReference>
<dbReference type="EMBL" id="JAEPQZ010000014">
    <property type="protein sequence ID" value="KAG2173812.1"/>
    <property type="molecule type" value="Genomic_DNA"/>
</dbReference>
<dbReference type="Pfam" id="PF09791">
    <property type="entry name" value="Oxidored-like"/>
    <property type="match status" value="1"/>
</dbReference>
<organism evidence="2 3">
    <name type="scientific">Mortierella isabellina</name>
    <name type="common">Filamentous fungus</name>
    <name type="synonym">Umbelopsis isabellina</name>
    <dbReference type="NCBI Taxonomy" id="91625"/>
    <lineage>
        <taxon>Eukaryota</taxon>
        <taxon>Fungi</taxon>
        <taxon>Fungi incertae sedis</taxon>
        <taxon>Mucoromycota</taxon>
        <taxon>Mucoromycotina</taxon>
        <taxon>Umbelopsidomycetes</taxon>
        <taxon>Umbelopsidales</taxon>
        <taxon>Umbelopsidaceae</taxon>
        <taxon>Umbelopsis</taxon>
    </lineage>
</organism>
<evidence type="ECO:0000259" key="1">
    <source>
        <dbReference type="Pfam" id="PF09791"/>
    </source>
</evidence>
<accession>A0A8H7U9X5</accession>